<protein>
    <submittedName>
        <fullName evidence="1">Uncharacterized protein</fullName>
    </submittedName>
</protein>
<accession>A0A0B8PFS7</accession>
<reference evidence="1 2" key="1">
    <citation type="submission" date="2015-01" db="EMBL/GenBank/DDBJ databases">
        <title>Vibrio sp. C5 JCM 19232 whole genome shotgun sequence.</title>
        <authorList>
            <person name="Sawabe T."/>
            <person name="Meirelles P."/>
            <person name="Feng G."/>
            <person name="Sayaka M."/>
            <person name="Hattori M."/>
            <person name="Ohkuma M."/>
        </authorList>
    </citation>
    <scope>NUCLEOTIDE SEQUENCE [LARGE SCALE GENOMIC DNA]</scope>
    <source>
        <strain evidence="1 2">JCM19232</strain>
    </source>
</reference>
<dbReference type="AlphaFoldDB" id="A0A0B8PFS7"/>
<gene>
    <name evidence="1" type="ORF">JCM19232_2447</name>
</gene>
<evidence type="ECO:0000313" key="1">
    <source>
        <dbReference type="EMBL" id="GAM63467.1"/>
    </source>
</evidence>
<organism evidence="1 2">
    <name type="scientific">Vibrio ishigakensis</name>
    <dbReference type="NCBI Taxonomy" id="1481914"/>
    <lineage>
        <taxon>Bacteria</taxon>
        <taxon>Pseudomonadati</taxon>
        <taxon>Pseudomonadota</taxon>
        <taxon>Gammaproteobacteria</taxon>
        <taxon>Vibrionales</taxon>
        <taxon>Vibrionaceae</taxon>
        <taxon>Vibrio</taxon>
    </lineage>
</organism>
<dbReference type="EMBL" id="BBSA01000009">
    <property type="protein sequence ID" value="GAM63467.1"/>
    <property type="molecule type" value="Genomic_DNA"/>
</dbReference>
<dbReference type="Proteomes" id="UP000031670">
    <property type="component" value="Unassembled WGS sequence"/>
</dbReference>
<comment type="caution">
    <text evidence="1">The sequence shown here is derived from an EMBL/GenBank/DDBJ whole genome shotgun (WGS) entry which is preliminary data.</text>
</comment>
<proteinExistence type="predicted"/>
<reference evidence="1 2" key="2">
    <citation type="submission" date="2015-01" db="EMBL/GenBank/DDBJ databases">
        <authorList>
            <consortium name="NBRP consortium"/>
            <person name="Sawabe T."/>
            <person name="Meirelles P."/>
            <person name="Feng G."/>
            <person name="Sayaka M."/>
            <person name="Hattori M."/>
            <person name="Ohkuma M."/>
        </authorList>
    </citation>
    <scope>NUCLEOTIDE SEQUENCE [LARGE SCALE GENOMIC DNA]</scope>
    <source>
        <strain evidence="1 2">JCM19232</strain>
    </source>
</reference>
<name>A0A0B8PFS7_9VIBR</name>
<evidence type="ECO:0000313" key="2">
    <source>
        <dbReference type="Proteomes" id="UP000031670"/>
    </source>
</evidence>
<sequence length="82" mass="9719">MKPLKTLLLNVTQFIVRKVEITARCVYLRSLLSELSAGEELYQKEWRGRKEQKFIDRVNEDLDTLRSAVRSNRARIVRLRNS</sequence>